<dbReference type="SMART" id="SM00025">
    <property type="entry name" value="Pumilio"/>
    <property type="match status" value="8"/>
</dbReference>
<feature type="region of interest" description="Disordered" evidence="4">
    <location>
        <begin position="312"/>
        <end position="373"/>
    </location>
</feature>
<feature type="repeat" description="Pumilio" evidence="3">
    <location>
        <begin position="854"/>
        <end position="891"/>
    </location>
</feature>
<dbReference type="AlphaFoldDB" id="A0A9W8Y777"/>
<evidence type="ECO:0000259" key="5">
    <source>
        <dbReference type="PROSITE" id="PS50303"/>
    </source>
</evidence>
<keyword evidence="1" id="KW-0677">Repeat</keyword>
<feature type="compositionally biased region" description="Acidic residues" evidence="4">
    <location>
        <begin position="204"/>
        <end position="213"/>
    </location>
</feature>
<dbReference type="InterPro" id="IPR033712">
    <property type="entry name" value="Pumilio_RNA-bd"/>
</dbReference>
<feature type="region of interest" description="Disordered" evidence="4">
    <location>
        <begin position="956"/>
        <end position="1009"/>
    </location>
</feature>
<feature type="compositionally biased region" description="Polar residues" evidence="4">
    <location>
        <begin position="51"/>
        <end position="70"/>
    </location>
</feature>
<keyword evidence="7" id="KW-1185">Reference proteome</keyword>
<comment type="function">
    <text evidence="2">RNA-binding nucleolar protein required for pre-rRNA processing. Involved in production of 18S rRNA and assembly of small ribosomal subunit.</text>
</comment>
<name>A0A9W8Y777_9PLEO</name>
<dbReference type="EMBL" id="JAPEUY010000009">
    <property type="protein sequence ID" value="KAJ4369750.1"/>
    <property type="molecule type" value="Genomic_DNA"/>
</dbReference>
<dbReference type="PROSITE" id="PS50303">
    <property type="entry name" value="PUM_HD"/>
    <property type="match status" value="1"/>
</dbReference>
<dbReference type="Pfam" id="PF00806">
    <property type="entry name" value="PUF"/>
    <property type="match status" value="8"/>
</dbReference>
<dbReference type="GO" id="GO:0005737">
    <property type="term" value="C:cytoplasm"/>
    <property type="evidence" value="ECO:0007669"/>
    <property type="project" value="TreeGrafter"/>
</dbReference>
<evidence type="ECO:0000256" key="3">
    <source>
        <dbReference type="PROSITE-ProRule" id="PRU00317"/>
    </source>
</evidence>
<feature type="repeat" description="Pumilio" evidence="3">
    <location>
        <begin position="782"/>
        <end position="818"/>
    </location>
</feature>
<dbReference type="InterPro" id="IPR011989">
    <property type="entry name" value="ARM-like"/>
</dbReference>
<dbReference type="PANTHER" id="PTHR12537">
    <property type="entry name" value="RNA BINDING PROTEIN PUMILIO-RELATED"/>
    <property type="match status" value="1"/>
</dbReference>
<feature type="repeat" description="Pumilio" evidence="3">
    <location>
        <begin position="637"/>
        <end position="672"/>
    </location>
</feature>
<dbReference type="GO" id="GO:0010608">
    <property type="term" value="P:post-transcriptional regulation of gene expression"/>
    <property type="evidence" value="ECO:0007669"/>
    <property type="project" value="TreeGrafter"/>
</dbReference>
<dbReference type="GO" id="GO:0003729">
    <property type="term" value="F:mRNA binding"/>
    <property type="evidence" value="ECO:0007669"/>
    <property type="project" value="TreeGrafter"/>
</dbReference>
<evidence type="ECO:0000256" key="2">
    <source>
        <dbReference type="ARBA" id="ARBA00024893"/>
    </source>
</evidence>
<dbReference type="PROSITE" id="PS50302">
    <property type="entry name" value="PUM"/>
    <property type="match status" value="7"/>
</dbReference>
<evidence type="ECO:0000256" key="1">
    <source>
        <dbReference type="ARBA" id="ARBA00022737"/>
    </source>
</evidence>
<feature type="domain" description="PUM-HD" evidence="5">
    <location>
        <begin position="576"/>
        <end position="917"/>
    </location>
</feature>
<dbReference type="Proteomes" id="UP001140560">
    <property type="component" value="Unassembled WGS sequence"/>
</dbReference>
<evidence type="ECO:0000313" key="7">
    <source>
        <dbReference type="Proteomes" id="UP001140560"/>
    </source>
</evidence>
<feature type="repeat" description="Pumilio" evidence="3">
    <location>
        <begin position="710"/>
        <end position="745"/>
    </location>
</feature>
<accession>A0A9W8Y777</accession>
<feature type="repeat" description="Pumilio" evidence="3">
    <location>
        <begin position="597"/>
        <end position="636"/>
    </location>
</feature>
<sequence>MAYPTGMGAANGLRSPREESSLTSLPSLHQRGMGPIGASHDGRGQLHRRFTTNNIPTLSTPLSPIGQQRRQAAEPAEYTTALEKKKLEYEYLKEQRRRFEAEMELIDLQSRRGEEEIQRLSSEVRYGKPAHSQPTTPPEYNEGNGFPTAFSRPNRFSMSSINPGKTTPRGSRANSQVMSPPATFYSNNNLPSQSMPGTRRNSDEDNDDFDNDDFTPLSPVTRKNNRMSMPVTNHDLRGRADLPELASVLGHIDTASYLFRGDDTEHNPTASPDHKAYLQMSSKDNFPVLVRHGGVGNGTKLSASSAALDLALSQSPGPDAQSNGWQGSRHRQAQQSLPANTFREASQGDEYETGQSNGGKVETTPTKNMANNRRSVEFNFSPMNAEAKRSSFASPSNGMPKLTQSYSASEVPTLKGDVGVNGTNGLGYKSHAEQHLHNHNASLGRIPPNVVSNRHSRELSTGFKDQEYRPLQSGLHASAAPFGPAITSPTPTNGLAGTIGSPTMSQYSTSSTTSSNAPPYYGYGMSMLNSTMGGLFLGPGPQAGVPVPFNPSAIHANAQYFNPYATYGPGGRVQDSQARVIQSRRLQNDANRFMNYDLKTMPRHEIYTLCKDQHGCRFLQKKLEERNPEHIQIIFDETNPHVVELMTDPFGNYLCQKLLEYCNDEQRNTLVRNAAPAMVSIALNQHGTRALQKMIEFISTDDQTQMIIQALSGQVVDLIQDLNGNHVIQKCLNHLKSAEAQFIFDAVGEHCVTVGTHRHGCCVLQRCIDHASGFQKVDLIRKITAHSIHLVQDPFGNYVIQYILDLNDASFTAPMCLGFQGKITELSKQKFSSNVIEKCIRCADMPSKAMMISELLDVEELEKLMRDSYGNYVIQTALEFAPPELCLHLIESMRPILPSIRQTPYGRRIMSKVQERENRLAVYTGRTISGHGSPNGSQSTEAGSVFAGQAPVSSAYQSPGSSAYQPPGSSAYQSPMYTATPNYGPNGPNIASPQPHRLSNPPLPNHLQNSVHNQSYQQYGSQPNGMGNFF</sequence>
<dbReference type="CDD" id="cd07920">
    <property type="entry name" value="Pumilio"/>
    <property type="match status" value="1"/>
</dbReference>
<protein>
    <recommendedName>
        <fullName evidence="5">PUM-HD domain-containing protein</fullName>
    </recommendedName>
</protein>
<feature type="compositionally biased region" description="Polar residues" evidence="4">
    <location>
        <begin position="363"/>
        <end position="373"/>
    </location>
</feature>
<feature type="compositionally biased region" description="Polar residues" evidence="4">
    <location>
        <begin position="314"/>
        <end position="326"/>
    </location>
</feature>
<dbReference type="Gene3D" id="1.25.10.10">
    <property type="entry name" value="Leucine-rich Repeat Variant"/>
    <property type="match status" value="1"/>
</dbReference>
<dbReference type="PANTHER" id="PTHR12537:SF13">
    <property type="entry name" value="PUMILIO HOMOLOGY DOMAIN FAMILY MEMBER 4"/>
    <property type="match status" value="1"/>
</dbReference>
<proteinExistence type="predicted"/>
<reference evidence="6" key="1">
    <citation type="submission" date="2022-10" db="EMBL/GenBank/DDBJ databases">
        <title>Tapping the CABI collections for fungal endophytes: first genome assemblies for Collariella, Neodidymelliopsis, Ascochyta clinopodiicola, Didymella pomorum, Didymosphaeria variabile, Neocosmospora piperis and Neocucurbitaria cava.</title>
        <authorList>
            <person name="Hill R."/>
        </authorList>
    </citation>
    <scope>NUCLEOTIDE SEQUENCE</scope>
    <source>
        <strain evidence="6">IMI 356814</strain>
    </source>
</reference>
<dbReference type="InterPro" id="IPR033133">
    <property type="entry name" value="PUM-HD"/>
</dbReference>
<dbReference type="SUPFAM" id="SSF48371">
    <property type="entry name" value="ARM repeat"/>
    <property type="match status" value="1"/>
</dbReference>
<evidence type="ECO:0000256" key="4">
    <source>
        <dbReference type="SAM" id="MobiDB-lite"/>
    </source>
</evidence>
<gene>
    <name evidence="6" type="ORF">N0V83_005513</name>
</gene>
<comment type="caution">
    <text evidence="6">The sequence shown here is derived from an EMBL/GenBank/DDBJ whole genome shotgun (WGS) entry which is preliminary data.</text>
</comment>
<dbReference type="FunFam" id="1.25.10.10:FF:000237">
    <property type="entry name" value="Pumilio homolog 9"/>
    <property type="match status" value="1"/>
</dbReference>
<feature type="repeat" description="Pumilio" evidence="3">
    <location>
        <begin position="673"/>
        <end position="709"/>
    </location>
</feature>
<evidence type="ECO:0000313" key="6">
    <source>
        <dbReference type="EMBL" id="KAJ4369750.1"/>
    </source>
</evidence>
<dbReference type="InterPro" id="IPR016024">
    <property type="entry name" value="ARM-type_fold"/>
</dbReference>
<feature type="repeat" description="Pumilio" evidence="3">
    <location>
        <begin position="746"/>
        <end position="781"/>
    </location>
</feature>
<feature type="region of interest" description="Disordered" evidence="4">
    <location>
        <begin position="112"/>
        <end position="234"/>
    </location>
</feature>
<feature type="compositionally biased region" description="Polar residues" evidence="4">
    <location>
        <begin position="956"/>
        <end position="983"/>
    </location>
</feature>
<organism evidence="6 7">
    <name type="scientific">Neocucurbitaria cava</name>
    <dbReference type="NCBI Taxonomy" id="798079"/>
    <lineage>
        <taxon>Eukaryota</taxon>
        <taxon>Fungi</taxon>
        <taxon>Dikarya</taxon>
        <taxon>Ascomycota</taxon>
        <taxon>Pezizomycotina</taxon>
        <taxon>Dothideomycetes</taxon>
        <taxon>Pleosporomycetidae</taxon>
        <taxon>Pleosporales</taxon>
        <taxon>Pleosporineae</taxon>
        <taxon>Cucurbitariaceae</taxon>
        <taxon>Neocucurbitaria</taxon>
    </lineage>
</organism>
<dbReference type="InterPro" id="IPR001313">
    <property type="entry name" value="Pumilio_RNA-bd_rpt"/>
</dbReference>
<dbReference type="OrthoDB" id="668540at2759"/>
<feature type="region of interest" description="Disordered" evidence="4">
    <location>
        <begin position="1"/>
        <end position="71"/>
    </location>
</feature>
<feature type="compositionally biased region" description="Polar residues" evidence="4">
    <location>
        <begin position="154"/>
        <end position="196"/>
    </location>
</feature>